<evidence type="ECO:0000256" key="11">
    <source>
        <dbReference type="PROSITE-ProRule" id="PRU00421"/>
    </source>
</evidence>
<dbReference type="GO" id="GO:0008982">
    <property type="term" value="F:protein-N(PI)-phosphohistidine-sugar phosphotransferase activity"/>
    <property type="evidence" value="ECO:0007669"/>
    <property type="project" value="InterPro"/>
</dbReference>
<feature type="transmembrane region" description="Helical" evidence="12">
    <location>
        <begin position="393"/>
        <end position="417"/>
    </location>
</feature>
<evidence type="ECO:0000256" key="1">
    <source>
        <dbReference type="ARBA" id="ARBA00004651"/>
    </source>
</evidence>
<protein>
    <submittedName>
        <fullName evidence="15">PTS transporter subunit EIIC</fullName>
    </submittedName>
</protein>
<keyword evidence="6" id="KW-0598">Phosphotransferase system</keyword>
<evidence type="ECO:0000256" key="7">
    <source>
        <dbReference type="ARBA" id="ARBA00022692"/>
    </source>
</evidence>
<dbReference type="GO" id="GO:0005886">
    <property type="term" value="C:plasma membrane"/>
    <property type="evidence" value="ECO:0007669"/>
    <property type="project" value="UniProtKB-SubCell"/>
</dbReference>
<dbReference type="AlphaFoldDB" id="A0AB39VY29"/>
<keyword evidence="3" id="KW-1003">Cell membrane</keyword>
<gene>
    <name evidence="15" type="ORF">AB3G37_09685</name>
</gene>
<dbReference type="InterPro" id="IPR001996">
    <property type="entry name" value="PTS_IIB_1"/>
</dbReference>
<evidence type="ECO:0000256" key="4">
    <source>
        <dbReference type="ARBA" id="ARBA00022597"/>
    </source>
</evidence>
<dbReference type="GO" id="GO:0090589">
    <property type="term" value="F:protein-phosphocysteine-trehalose phosphotransferase system transporter activity"/>
    <property type="evidence" value="ECO:0007669"/>
    <property type="project" value="TreeGrafter"/>
</dbReference>
<keyword evidence="8" id="KW-0418">Kinase</keyword>
<dbReference type="PROSITE" id="PS51098">
    <property type="entry name" value="PTS_EIIB_TYPE_1"/>
    <property type="match status" value="1"/>
</dbReference>
<feature type="active site" description="Phosphocysteine intermediate; for EIIB activity" evidence="11">
    <location>
        <position position="26"/>
    </location>
</feature>
<dbReference type="GO" id="GO:0015771">
    <property type="term" value="P:trehalose transport"/>
    <property type="evidence" value="ECO:0007669"/>
    <property type="project" value="TreeGrafter"/>
</dbReference>
<dbReference type="InterPro" id="IPR036878">
    <property type="entry name" value="Glu_permease_IIB"/>
</dbReference>
<dbReference type="PANTHER" id="PTHR30175:SF1">
    <property type="entry name" value="PTS SYSTEM ARBUTIN-, CELLOBIOSE-, AND SALICIN-SPECIFIC EIIBC COMPONENT-RELATED"/>
    <property type="match status" value="1"/>
</dbReference>
<keyword evidence="10 12" id="KW-0472">Membrane</keyword>
<dbReference type="Pfam" id="PF02378">
    <property type="entry name" value="PTS_EIIC"/>
    <property type="match status" value="1"/>
</dbReference>
<evidence type="ECO:0000256" key="2">
    <source>
        <dbReference type="ARBA" id="ARBA00022448"/>
    </source>
</evidence>
<feature type="transmembrane region" description="Helical" evidence="12">
    <location>
        <begin position="252"/>
        <end position="277"/>
    </location>
</feature>
<reference evidence="15" key="1">
    <citation type="submission" date="2024-07" db="EMBL/GenBank/DDBJ databases">
        <authorList>
            <person name="Biller S.J."/>
        </authorList>
    </citation>
    <scope>NUCLEOTIDE SEQUENCE</scope>
    <source>
        <strain evidence="15">WC2420</strain>
    </source>
</reference>
<dbReference type="PROSITE" id="PS01035">
    <property type="entry name" value="PTS_EIIB_TYPE_1_CYS"/>
    <property type="match status" value="1"/>
</dbReference>
<dbReference type="InterPro" id="IPR003352">
    <property type="entry name" value="PTS_EIIC"/>
</dbReference>
<dbReference type="RefSeq" id="WP_369790502.1">
    <property type="nucleotide sequence ID" value="NZ_CP165628.1"/>
</dbReference>
<keyword evidence="9 12" id="KW-1133">Transmembrane helix</keyword>
<dbReference type="PROSITE" id="PS51103">
    <property type="entry name" value="PTS_EIIC_TYPE_1"/>
    <property type="match status" value="1"/>
</dbReference>
<feature type="transmembrane region" description="Helical" evidence="12">
    <location>
        <begin position="220"/>
        <end position="240"/>
    </location>
</feature>
<sequence length="478" mass="52032">MGYAILCDEIISGIGGRDNIISVIHCATRLRFRLKDNSRANNEQLKETAGIITVVESGGQYQVVIGSHVGEVYNTLTSLYFPETDQQQKTEGNLPEERTPFSFKRLLNSAVDIISSIFAPLLGILVAAGLIKGMLILSVLFHWLSKESGTYKIIFAASDAAFFFMPILLGYTAGKKFGGNPLVTLLIGAALVHPSMIDIFNNTQAHPDLHYRFMGIPITFINYSSTVIPVILAAWFSCWLEKRFNQWLHASIKAFSTPFLCLVITLPATFLVIGPLATDLSRGIGEGYMWVWQLNPMIAGAFFGAMWQIFVIFGLHWGLAPLMINNLMTRGIDTISPLVQPAVWAQSGATLGVLLRTRDAKLKSLAGPSFISSIFGITEPAIYGVNLPLKRPFIFGCIGGALGGAITGYYHGTSYAFGALGIFGFPSFISPNGIDSGFWGIVAGSVVAFLFSFISSWLYGIPQEKPVTPNKLRSVSST</sequence>
<proteinExistence type="predicted"/>
<keyword evidence="7 12" id="KW-0812">Transmembrane</keyword>
<dbReference type="Gene3D" id="3.30.1360.60">
    <property type="entry name" value="Glucose permease domain IIB"/>
    <property type="match status" value="1"/>
</dbReference>
<name>A0AB39VY29_9GAMM</name>
<dbReference type="InterPro" id="IPR018113">
    <property type="entry name" value="PTrfase_EIIB_Cys"/>
</dbReference>
<evidence type="ECO:0000256" key="12">
    <source>
        <dbReference type="SAM" id="Phobius"/>
    </source>
</evidence>
<dbReference type="InterPro" id="IPR050558">
    <property type="entry name" value="PTS_Sugar-Specific_Components"/>
</dbReference>
<evidence type="ECO:0000313" key="15">
    <source>
        <dbReference type="EMBL" id="XDU74316.1"/>
    </source>
</evidence>
<evidence type="ECO:0000256" key="8">
    <source>
        <dbReference type="ARBA" id="ARBA00022777"/>
    </source>
</evidence>
<evidence type="ECO:0000259" key="14">
    <source>
        <dbReference type="PROSITE" id="PS51103"/>
    </source>
</evidence>
<evidence type="ECO:0000256" key="10">
    <source>
        <dbReference type="ARBA" id="ARBA00023136"/>
    </source>
</evidence>
<feature type="transmembrane region" description="Helical" evidence="12">
    <location>
        <begin position="153"/>
        <end position="171"/>
    </location>
</feature>
<feature type="transmembrane region" description="Helical" evidence="12">
    <location>
        <begin position="297"/>
        <end position="320"/>
    </location>
</feature>
<evidence type="ECO:0000256" key="3">
    <source>
        <dbReference type="ARBA" id="ARBA00022475"/>
    </source>
</evidence>
<keyword evidence="4" id="KW-0762">Sugar transport</keyword>
<dbReference type="EMBL" id="CP165628">
    <property type="protein sequence ID" value="XDU74316.1"/>
    <property type="molecule type" value="Genomic_DNA"/>
</dbReference>
<evidence type="ECO:0000256" key="9">
    <source>
        <dbReference type="ARBA" id="ARBA00022989"/>
    </source>
</evidence>
<feature type="transmembrane region" description="Helical" evidence="12">
    <location>
        <begin position="113"/>
        <end position="141"/>
    </location>
</feature>
<organism evidence="15">
    <name type="scientific">Rouxiella sp. WC2420</name>
    <dbReference type="NCBI Taxonomy" id="3234145"/>
    <lineage>
        <taxon>Bacteria</taxon>
        <taxon>Pseudomonadati</taxon>
        <taxon>Pseudomonadota</taxon>
        <taxon>Gammaproteobacteria</taxon>
        <taxon>Enterobacterales</taxon>
        <taxon>Yersiniaceae</taxon>
        <taxon>Rouxiella</taxon>
    </lineage>
</organism>
<dbReference type="PANTHER" id="PTHR30175">
    <property type="entry name" value="PHOSPHOTRANSFERASE SYSTEM TRANSPORT PROTEIN"/>
    <property type="match status" value="1"/>
</dbReference>
<keyword evidence="2" id="KW-0813">Transport</keyword>
<dbReference type="GO" id="GO:0009401">
    <property type="term" value="P:phosphoenolpyruvate-dependent sugar phosphotransferase system"/>
    <property type="evidence" value="ECO:0007669"/>
    <property type="project" value="UniProtKB-KW"/>
</dbReference>
<evidence type="ECO:0000256" key="5">
    <source>
        <dbReference type="ARBA" id="ARBA00022679"/>
    </source>
</evidence>
<dbReference type="Pfam" id="PF00367">
    <property type="entry name" value="PTS_EIIB"/>
    <property type="match status" value="1"/>
</dbReference>
<dbReference type="GO" id="GO:0016301">
    <property type="term" value="F:kinase activity"/>
    <property type="evidence" value="ECO:0007669"/>
    <property type="project" value="UniProtKB-KW"/>
</dbReference>
<accession>A0AB39VY29</accession>
<dbReference type="FunFam" id="3.30.1360.60:FF:000001">
    <property type="entry name" value="PTS system glucose-specific IIBC component PtsG"/>
    <property type="match status" value="1"/>
</dbReference>
<dbReference type="InterPro" id="IPR013013">
    <property type="entry name" value="PTS_EIIC_1"/>
</dbReference>
<dbReference type="SUPFAM" id="SSF55604">
    <property type="entry name" value="Glucose permease domain IIB"/>
    <property type="match status" value="1"/>
</dbReference>
<feature type="transmembrane region" description="Helical" evidence="12">
    <location>
        <begin position="183"/>
        <end position="200"/>
    </location>
</feature>
<comment type="subcellular location">
    <subcellularLocation>
        <location evidence="1">Cell membrane</location>
        <topology evidence="1">Multi-pass membrane protein</topology>
    </subcellularLocation>
</comment>
<feature type="transmembrane region" description="Helical" evidence="12">
    <location>
        <begin position="437"/>
        <end position="461"/>
    </location>
</feature>
<dbReference type="CDD" id="cd00212">
    <property type="entry name" value="PTS_IIB_glc"/>
    <property type="match status" value="1"/>
</dbReference>
<keyword evidence="5" id="KW-0808">Transferase</keyword>
<evidence type="ECO:0000259" key="13">
    <source>
        <dbReference type="PROSITE" id="PS51098"/>
    </source>
</evidence>
<feature type="domain" description="PTS EIIC type-1" evidence="14">
    <location>
        <begin position="112"/>
        <end position="473"/>
    </location>
</feature>
<feature type="domain" description="PTS EIIB type-1" evidence="13">
    <location>
        <begin position="4"/>
        <end position="86"/>
    </location>
</feature>
<evidence type="ECO:0000256" key="6">
    <source>
        <dbReference type="ARBA" id="ARBA00022683"/>
    </source>
</evidence>